<evidence type="ECO:0000256" key="3">
    <source>
        <dbReference type="ARBA" id="ARBA00022475"/>
    </source>
</evidence>
<evidence type="ECO:0000256" key="5">
    <source>
        <dbReference type="ARBA" id="ARBA00022989"/>
    </source>
</evidence>
<evidence type="ECO:0000256" key="1">
    <source>
        <dbReference type="ARBA" id="ARBA00004651"/>
    </source>
</evidence>
<dbReference type="STRING" id="1404245.CGLY_06275"/>
<evidence type="ECO:0000259" key="8">
    <source>
        <dbReference type="Pfam" id="PF00884"/>
    </source>
</evidence>
<dbReference type="Gene3D" id="3.40.720.10">
    <property type="entry name" value="Alkaline Phosphatase, subunit A"/>
    <property type="match status" value="1"/>
</dbReference>
<dbReference type="RefSeq" id="WP_038547516.1">
    <property type="nucleotide sequence ID" value="NZ_CP006842.1"/>
</dbReference>
<dbReference type="AlphaFoldDB" id="X5DKR5"/>
<dbReference type="eggNOG" id="COG1368">
    <property type="taxonomic scope" value="Bacteria"/>
</dbReference>
<evidence type="ECO:0000256" key="7">
    <source>
        <dbReference type="SAM" id="Phobius"/>
    </source>
</evidence>
<accession>X5DKR5</accession>
<comment type="pathway">
    <text evidence="2">Cell wall biogenesis; lipoteichoic acid biosynthesis.</text>
</comment>
<dbReference type="PANTHER" id="PTHR47371">
    <property type="entry name" value="LIPOTEICHOIC ACID SYNTHASE"/>
    <property type="match status" value="1"/>
</dbReference>
<dbReference type="InterPro" id="IPR017850">
    <property type="entry name" value="Alkaline_phosphatase_core_sf"/>
</dbReference>
<keyword evidence="10" id="KW-1185">Reference proteome</keyword>
<organism evidence="9 10">
    <name type="scientific">Corynebacterium glyciniphilum AJ 3170</name>
    <dbReference type="NCBI Taxonomy" id="1404245"/>
    <lineage>
        <taxon>Bacteria</taxon>
        <taxon>Bacillati</taxon>
        <taxon>Actinomycetota</taxon>
        <taxon>Actinomycetes</taxon>
        <taxon>Mycobacteriales</taxon>
        <taxon>Corynebacteriaceae</taxon>
        <taxon>Corynebacterium</taxon>
    </lineage>
</organism>
<feature type="transmembrane region" description="Helical" evidence="7">
    <location>
        <begin position="66"/>
        <end position="88"/>
    </location>
</feature>
<name>X5DKR5_9CORY</name>
<protein>
    <submittedName>
        <fullName evidence="9">Putative sulfatase</fullName>
    </submittedName>
</protein>
<evidence type="ECO:0000313" key="10">
    <source>
        <dbReference type="Proteomes" id="UP000023703"/>
    </source>
</evidence>
<feature type="domain" description="Sulfatase N-terminal" evidence="8">
    <location>
        <begin position="256"/>
        <end position="465"/>
    </location>
</feature>
<dbReference type="Pfam" id="PF00884">
    <property type="entry name" value="Sulfatase"/>
    <property type="match status" value="1"/>
</dbReference>
<dbReference type="InterPro" id="IPR000917">
    <property type="entry name" value="Sulfatase_N"/>
</dbReference>
<proteinExistence type="predicted"/>
<dbReference type="PANTHER" id="PTHR47371:SF3">
    <property type="entry name" value="PHOSPHOGLYCEROL TRANSFERASE I"/>
    <property type="match status" value="1"/>
</dbReference>
<comment type="subcellular location">
    <subcellularLocation>
        <location evidence="1">Cell membrane</location>
        <topology evidence="1">Multi-pass membrane protein</topology>
    </subcellularLocation>
</comment>
<feature type="transmembrane region" description="Helical" evidence="7">
    <location>
        <begin position="117"/>
        <end position="141"/>
    </location>
</feature>
<dbReference type="EMBL" id="CP006842">
    <property type="protein sequence ID" value="AHW63703.1"/>
    <property type="molecule type" value="Genomic_DNA"/>
</dbReference>
<dbReference type="Proteomes" id="UP000023703">
    <property type="component" value="Chromosome"/>
</dbReference>
<dbReference type="InterPro" id="IPR050448">
    <property type="entry name" value="OpgB/LTA_synthase_biosynth"/>
</dbReference>
<dbReference type="GO" id="GO:0005886">
    <property type="term" value="C:plasma membrane"/>
    <property type="evidence" value="ECO:0007669"/>
    <property type="project" value="UniProtKB-SubCell"/>
</dbReference>
<keyword evidence="5 7" id="KW-1133">Transmembrane helix</keyword>
<feature type="transmembrane region" description="Helical" evidence="7">
    <location>
        <begin position="21"/>
        <end position="42"/>
    </location>
</feature>
<evidence type="ECO:0000256" key="6">
    <source>
        <dbReference type="ARBA" id="ARBA00023136"/>
    </source>
</evidence>
<evidence type="ECO:0000313" key="9">
    <source>
        <dbReference type="EMBL" id="AHW63703.1"/>
    </source>
</evidence>
<dbReference type="CDD" id="cd16015">
    <property type="entry name" value="LTA_synthase"/>
    <property type="match status" value="1"/>
</dbReference>
<dbReference type="KEGG" id="cgy:CGLY_06275"/>
<sequence length="518" mass="56922">MSGPVKITAKRVGSIVGHLAVYLLIWLALTLFIVGIGIHMFWGSITVDQMMMNLVSMQTDGGGGDLVWLGILAFGVLPVVLTLGIAFWHHRRVRKHRADQDVDRPGGQVWVKRTVSIVLVTAVVVSGTAMFGTSVHVGAYIKAANSDYTIDQYYREPQVDSAENARNVVMIYLESGEETLSDTTLFEKDPFVPLKEVTSEDDGWNSVDNFQQYEGGGWTMSGIAGTQCGVPLKGNGLITGQSGLNSLGGDVGNYLGGLTCVGDVLKDQGYRNVFMGGANGSFAAKDQFLTTHGYDEQYDLDDWRAQGEPSDQFRDDWGLSDKRLMANAKEHVDALHEESTKTGTPFNLSMLTVDTHEPVHIYDYCDVDTESEVTSMFSCSMTQVADFVSYMEEQGYLEDTAVVLMGDHLKHMGSSNAFAEELGDHPNRTIFNRVWVPGEEKETSTMRGGVDQLNMMPTILEAAGIEMEDRQAGLGVSAFSDRIPTDSAQDLDPEIYKQLLESRSQDFYSAAWAGEELQ</sequence>
<reference evidence="9 10" key="1">
    <citation type="journal article" date="2015" name="Int. J. Syst. Evol. Microbiol.">
        <title>Revisiting Corynebacterium glyciniphilum (ex Kubota et al., 1972) sp. nov., nom. rev., isolated from putrefied banana.</title>
        <authorList>
            <person name="Al-Dilaimi A."/>
            <person name="Bednarz H."/>
            <person name="Lomker A."/>
            <person name="Niehaus K."/>
            <person name="Kalinowski J."/>
            <person name="Ruckert C."/>
        </authorList>
    </citation>
    <scope>NUCLEOTIDE SEQUENCE [LARGE SCALE GENOMIC DNA]</scope>
    <source>
        <strain evidence="9">AJ 3170</strain>
    </source>
</reference>
<gene>
    <name evidence="9" type="ORF">CGLY_06275</name>
</gene>
<dbReference type="HOGENOM" id="CLU_023986_2_0_11"/>
<keyword evidence="6 7" id="KW-0472">Membrane</keyword>
<keyword evidence="4 7" id="KW-0812">Transmembrane</keyword>
<dbReference type="SUPFAM" id="SSF53649">
    <property type="entry name" value="Alkaline phosphatase-like"/>
    <property type="match status" value="1"/>
</dbReference>
<evidence type="ECO:0000256" key="2">
    <source>
        <dbReference type="ARBA" id="ARBA00004936"/>
    </source>
</evidence>
<dbReference type="OrthoDB" id="9760224at2"/>
<evidence type="ECO:0000256" key="4">
    <source>
        <dbReference type="ARBA" id="ARBA00022692"/>
    </source>
</evidence>
<keyword evidence="3" id="KW-1003">Cell membrane</keyword>